<dbReference type="AlphaFoldDB" id="A0A371D6F6"/>
<organism evidence="1 2">
    <name type="scientific">Lentinus brumalis</name>
    <dbReference type="NCBI Taxonomy" id="2498619"/>
    <lineage>
        <taxon>Eukaryota</taxon>
        <taxon>Fungi</taxon>
        <taxon>Dikarya</taxon>
        <taxon>Basidiomycota</taxon>
        <taxon>Agaricomycotina</taxon>
        <taxon>Agaricomycetes</taxon>
        <taxon>Polyporales</taxon>
        <taxon>Polyporaceae</taxon>
        <taxon>Lentinus</taxon>
    </lineage>
</organism>
<reference evidence="1 2" key="1">
    <citation type="journal article" date="2018" name="Biotechnol. Biofuels">
        <title>Integrative visual omics of the white-rot fungus Polyporus brumalis exposes the biotechnological potential of its oxidative enzymes for delignifying raw plant biomass.</title>
        <authorList>
            <person name="Miyauchi S."/>
            <person name="Rancon A."/>
            <person name="Drula E."/>
            <person name="Hage H."/>
            <person name="Chaduli D."/>
            <person name="Favel A."/>
            <person name="Grisel S."/>
            <person name="Henrissat B."/>
            <person name="Herpoel-Gimbert I."/>
            <person name="Ruiz-Duenas F.J."/>
            <person name="Chevret D."/>
            <person name="Hainaut M."/>
            <person name="Lin J."/>
            <person name="Wang M."/>
            <person name="Pangilinan J."/>
            <person name="Lipzen A."/>
            <person name="Lesage-Meessen L."/>
            <person name="Navarro D."/>
            <person name="Riley R."/>
            <person name="Grigoriev I.V."/>
            <person name="Zhou S."/>
            <person name="Raouche S."/>
            <person name="Rosso M.N."/>
        </authorList>
    </citation>
    <scope>NUCLEOTIDE SEQUENCE [LARGE SCALE GENOMIC DNA]</scope>
    <source>
        <strain evidence="1 2">BRFM 1820</strain>
    </source>
</reference>
<accession>A0A371D6F6</accession>
<dbReference type="OrthoDB" id="2864141at2759"/>
<evidence type="ECO:0000313" key="1">
    <source>
        <dbReference type="EMBL" id="RDX48123.1"/>
    </source>
</evidence>
<protein>
    <submittedName>
        <fullName evidence="1">Uncharacterized protein</fullName>
    </submittedName>
</protein>
<name>A0A371D6F6_9APHY</name>
<proteinExistence type="predicted"/>
<dbReference type="EMBL" id="KZ857413">
    <property type="protein sequence ID" value="RDX48123.1"/>
    <property type="molecule type" value="Genomic_DNA"/>
</dbReference>
<dbReference type="Proteomes" id="UP000256964">
    <property type="component" value="Unassembled WGS sequence"/>
</dbReference>
<evidence type="ECO:0000313" key="2">
    <source>
        <dbReference type="Proteomes" id="UP000256964"/>
    </source>
</evidence>
<sequence length="68" mass="8149">MTSHVAAVGFMPYEQPRMSYTKYLERRIICAWKTISRRTRSRRRGNRASVLPEDFVLLTARRRSVRYV</sequence>
<keyword evidence="2" id="KW-1185">Reference proteome</keyword>
<gene>
    <name evidence="1" type="ORF">OH76DRAFT_1405038</name>
</gene>